<protein>
    <submittedName>
        <fullName evidence="7">TetR/AcrR family transcriptional regulator C-terminal domain-containing protein</fullName>
    </submittedName>
</protein>
<sequence>MAGRTRGQRAGLTREAVLEAAMTLADREGLAALSMRRLGAELGVEAMTLYHHVASKDALLDGLVERLFAEAAPPWFTGLSWREGMRGYAYSLRAALLAHPNVVPLVVSRPAMTPQNLRIMEDGLGALTTAGFPLDAALDAVYSLSDFVVGHVATQRSATSAEARVVPVSVPDPERFPLLAEAVRAQQRLGPNTRFDFALDAMLSGFEAARTQDGR</sequence>
<evidence type="ECO:0000256" key="5">
    <source>
        <dbReference type="PROSITE-ProRule" id="PRU00335"/>
    </source>
</evidence>
<accession>A0ABW3YE53</accession>
<dbReference type="InterPro" id="IPR009057">
    <property type="entry name" value="Homeodomain-like_sf"/>
</dbReference>
<dbReference type="InterPro" id="IPR050109">
    <property type="entry name" value="HTH-type_TetR-like_transc_reg"/>
</dbReference>
<evidence type="ECO:0000256" key="2">
    <source>
        <dbReference type="ARBA" id="ARBA00023015"/>
    </source>
</evidence>
<keyword evidence="2" id="KW-0805">Transcription regulation</keyword>
<evidence type="ECO:0000256" key="3">
    <source>
        <dbReference type="ARBA" id="ARBA00023125"/>
    </source>
</evidence>
<dbReference type="PRINTS" id="PR00400">
    <property type="entry name" value="TETREPRESSOR"/>
</dbReference>
<dbReference type="InterPro" id="IPR001647">
    <property type="entry name" value="HTH_TetR"/>
</dbReference>
<evidence type="ECO:0000313" key="8">
    <source>
        <dbReference type="Proteomes" id="UP001597260"/>
    </source>
</evidence>
<comment type="caution">
    <text evidence="7">The sequence shown here is derived from an EMBL/GenBank/DDBJ whole genome shotgun (WGS) entry which is preliminary data.</text>
</comment>
<evidence type="ECO:0000313" key="7">
    <source>
        <dbReference type="EMBL" id="MFD1322018.1"/>
    </source>
</evidence>
<name>A0ABW3YE53_9ACTN</name>
<dbReference type="InterPro" id="IPR036271">
    <property type="entry name" value="Tet_transcr_reg_TetR-rel_C_sf"/>
</dbReference>
<keyword evidence="1" id="KW-0678">Repressor</keyword>
<gene>
    <name evidence="7" type="ORF">ACFQ4H_13030</name>
</gene>
<evidence type="ECO:0000256" key="1">
    <source>
        <dbReference type="ARBA" id="ARBA00022491"/>
    </source>
</evidence>
<dbReference type="Gene3D" id="1.10.10.60">
    <property type="entry name" value="Homeodomain-like"/>
    <property type="match status" value="1"/>
</dbReference>
<dbReference type="PROSITE" id="PS50977">
    <property type="entry name" value="HTH_TETR_2"/>
    <property type="match status" value="1"/>
</dbReference>
<keyword evidence="3 5" id="KW-0238">DNA-binding</keyword>
<organism evidence="7 8">
    <name type="scientific">Micromonospora sonneratiae</name>
    <dbReference type="NCBI Taxonomy" id="1184706"/>
    <lineage>
        <taxon>Bacteria</taxon>
        <taxon>Bacillati</taxon>
        <taxon>Actinomycetota</taxon>
        <taxon>Actinomycetes</taxon>
        <taxon>Micromonosporales</taxon>
        <taxon>Micromonosporaceae</taxon>
        <taxon>Micromonospora</taxon>
    </lineage>
</organism>
<dbReference type="PANTHER" id="PTHR30055">
    <property type="entry name" value="HTH-TYPE TRANSCRIPTIONAL REGULATOR RUTR"/>
    <property type="match status" value="1"/>
</dbReference>
<dbReference type="InterPro" id="IPR004111">
    <property type="entry name" value="Repressor_TetR_C"/>
</dbReference>
<keyword evidence="4" id="KW-0804">Transcription</keyword>
<dbReference type="PRINTS" id="PR00455">
    <property type="entry name" value="HTHTETR"/>
</dbReference>
<dbReference type="SUPFAM" id="SSF46689">
    <property type="entry name" value="Homeodomain-like"/>
    <property type="match status" value="1"/>
</dbReference>
<dbReference type="Pfam" id="PF00440">
    <property type="entry name" value="TetR_N"/>
    <property type="match status" value="1"/>
</dbReference>
<dbReference type="EMBL" id="JBHTMP010000016">
    <property type="protein sequence ID" value="MFD1322018.1"/>
    <property type="molecule type" value="Genomic_DNA"/>
</dbReference>
<dbReference type="SUPFAM" id="SSF48498">
    <property type="entry name" value="Tetracyclin repressor-like, C-terminal domain"/>
    <property type="match status" value="1"/>
</dbReference>
<dbReference type="PANTHER" id="PTHR30055:SF151">
    <property type="entry name" value="TRANSCRIPTIONAL REGULATORY PROTEIN"/>
    <property type="match status" value="1"/>
</dbReference>
<feature type="domain" description="HTH tetR-type" evidence="6">
    <location>
        <begin position="11"/>
        <end position="71"/>
    </location>
</feature>
<evidence type="ECO:0000259" key="6">
    <source>
        <dbReference type="PROSITE" id="PS50977"/>
    </source>
</evidence>
<feature type="DNA-binding region" description="H-T-H motif" evidence="5">
    <location>
        <begin position="34"/>
        <end position="53"/>
    </location>
</feature>
<keyword evidence="8" id="KW-1185">Reference proteome</keyword>
<dbReference type="Proteomes" id="UP001597260">
    <property type="component" value="Unassembled WGS sequence"/>
</dbReference>
<proteinExistence type="predicted"/>
<evidence type="ECO:0000256" key="4">
    <source>
        <dbReference type="ARBA" id="ARBA00023163"/>
    </source>
</evidence>
<dbReference type="Pfam" id="PF02909">
    <property type="entry name" value="TetR_C_1"/>
    <property type="match status" value="1"/>
</dbReference>
<dbReference type="Gene3D" id="1.10.357.10">
    <property type="entry name" value="Tetracycline Repressor, domain 2"/>
    <property type="match status" value="1"/>
</dbReference>
<dbReference type="InterPro" id="IPR003012">
    <property type="entry name" value="Tet_transcr_reg_TetR"/>
</dbReference>
<dbReference type="RefSeq" id="WP_377570491.1">
    <property type="nucleotide sequence ID" value="NZ_JBHTMP010000016.1"/>
</dbReference>
<reference evidence="8" key="1">
    <citation type="journal article" date="2019" name="Int. J. Syst. Evol. Microbiol.">
        <title>The Global Catalogue of Microorganisms (GCM) 10K type strain sequencing project: providing services to taxonomists for standard genome sequencing and annotation.</title>
        <authorList>
            <consortium name="The Broad Institute Genomics Platform"/>
            <consortium name="The Broad Institute Genome Sequencing Center for Infectious Disease"/>
            <person name="Wu L."/>
            <person name="Ma J."/>
        </authorList>
    </citation>
    <scope>NUCLEOTIDE SEQUENCE [LARGE SCALE GENOMIC DNA]</scope>
    <source>
        <strain evidence="8">JCM 31037</strain>
    </source>
</reference>